<organism evidence="2 3">
    <name type="scientific">Tilletia indica</name>
    <dbReference type="NCBI Taxonomy" id="43049"/>
    <lineage>
        <taxon>Eukaryota</taxon>
        <taxon>Fungi</taxon>
        <taxon>Dikarya</taxon>
        <taxon>Basidiomycota</taxon>
        <taxon>Ustilaginomycotina</taxon>
        <taxon>Exobasidiomycetes</taxon>
        <taxon>Tilletiales</taxon>
        <taxon>Tilletiaceae</taxon>
        <taxon>Tilletia</taxon>
    </lineage>
</organism>
<evidence type="ECO:0000256" key="1">
    <source>
        <dbReference type="SAM" id="MobiDB-lite"/>
    </source>
</evidence>
<keyword evidence="3" id="KW-1185">Reference proteome</keyword>
<dbReference type="Proteomes" id="UP000077521">
    <property type="component" value="Unassembled WGS sequence"/>
</dbReference>
<name>A0A177TS30_9BASI</name>
<evidence type="ECO:0000313" key="3">
    <source>
        <dbReference type="Proteomes" id="UP000077521"/>
    </source>
</evidence>
<proteinExistence type="predicted"/>
<evidence type="ECO:0000313" key="2">
    <source>
        <dbReference type="EMBL" id="KAE8257179.1"/>
    </source>
</evidence>
<reference evidence="2" key="2">
    <citation type="journal article" date="2019" name="IMA Fungus">
        <title>Genome sequencing and comparison of five Tilletia species to identify candidate genes for the detection of regulated species infecting wheat.</title>
        <authorList>
            <person name="Nguyen H.D.T."/>
            <person name="Sultana T."/>
            <person name="Kesanakurti P."/>
            <person name="Hambleton S."/>
        </authorList>
    </citation>
    <scope>NUCLEOTIDE SEQUENCE</scope>
    <source>
        <strain evidence="2">DAOMC 236416</strain>
    </source>
</reference>
<sequence>MDEQAQLSDNPLWDGLYHLEDLLQFDSTPDSTLSFQAESTCPYLPPIPFSPLGFTFASTDVLEPNEREALPQHLISVPSDYVDVLRLMTTGSSPSFSTTQVAPATALSAEEYQVLSSPSSKYSFGSSPAPSVDSAGLSSFCLDEHRSPSPCQVPAAGRNSSEPMDDNHLVEDVGPPSPNLSDDSGSESAQKKKSKRPTRRRCESRFNDARQWVKGRIKARDINGSMLRNGAKFSCPYCKHVSRSKRR</sequence>
<reference evidence="2" key="1">
    <citation type="submission" date="2016-04" db="EMBL/GenBank/DDBJ databases">
        <authorList>
            <person name="Nguyen H.D."/>
            <person name="Samba Siva P."/>
            <person name="Cullis J."/>
            <person name="Levesque C.A."/>
            <person name="Hambleton S."/>
        </authorList>
    </citation>
    <scope>NUCLEOTIDE SEQUENCE</scope>
    <source>
        <strain evidence="2">DAOMC 236416</strain>
    </source>
</reference>
<dbReference type="AlphaFoldDB" id="A0A177TS30"/>
<comment type="caution">
    <text evidence="2">The sequence shown here is derived from an EMBL/GenBank/DDBJ whole genome shotgun (WGS) entry which is preliminary data.</text>
</comment>
<protein>
    <submittedName>
        <fullName evidence="2">Uncharacterized protein</fullName>
    </submittedName>
</protein>
<dbReference type="EMBL" id="LWDF02000122">
    <property type="protein sequence ID" value="KAE8257179.1"/>
    <property type="molecule type" value="Genomic_DNA"/>
</dbReference>
<accession>A0A177TS30</accession>
<gene>
    <name evidence="2" type="ORF">A4X13_0g2530</name>
</gene>
<feature type="region of interest" description="Disordered" evidence="1">
    <location>
        <begin position="148"/>
        <end position="207"/>
    </location>
</feature>
<feature type="compositionally biased region" description="Polar residues" evidence="1">
    <location>
        <begin position="179"/>
        <end position="188"/>
    </location>
</feature>